<dbReference type="PANTHER" id="PTHR43818:SF11">
    <property type="entry name" value="BCDNA.GH03377"/>
    <property type="match status" value="1"/>
</dbReference>
<dbReference type="Pfam" id="PF01408">
    <property type="entry name" value="GFO_IDH_MocA"/>
    <property type="match status" value="1"/>
</dbReference>
<dbReference type="OrthoDB" id="446809at2759"/>
<evidence type="ECO:0000313" key="5">
    <source>
        <dbReference type="EMBL" id="RWS12666.1"/>
    </source>
</evidence>
<reference evidence="5 6" key="1">
    <citation type="journal article" date="2018" name="Gigascience">
        <title>Genomes of trombidid mites reveal novel predicted allergens and laterally-transferred genes associated with secondary metabolism.</title>
        <authorList>
            <person name="Dong X."/>
            <person name="Chaisiri K."/>
            <person name="Xia D."/>
            <person name="Armstrong S.D."/>
            <person name="Fang Y."/>
            <person name="Donnelly M.J."/>
            <person name="Kadowaki T."/>
            <person name="McGarry J.W."/>
            <person name="Darby A.C."/>
            <person name="Makepeace B.L."/>
        </authorList>
    </citation>
    <scope>NUCLEOTIDE SEQUENCE [LARGE SCALE GENOMIC DNA]</scope>
    <source>
        <strain evidence="5">UoL-WK</strain>
    </source>
</reference>
<feature type="domain" description="Gfo/Idh/MocA-like oxidoreductase N-terminal" evidence="3">
    <location>
        <begin position="5"/>
        <end position="112"/>
    </location>
</feature>
<gene>
    <name evidence="5" type="ORF">B4U79_07112</name>
</gene>
<accession>A0A3S3Q2G3</accession>
<proteinExistence type="inferred from homology"/>
<comment type="similarity">
    <text evidence="1">Belongs to the Gfo/Idh/MocA family.</text>
</comment>
<evidence type="ECO:0000256" key="2">
    <source>
        <dbReference type="ARBA" id="ARBA00023002"/>
    </source>
</evidence>
<protein>
    <submittedName>
        <fullName evidence="5">Glucose-fructose oxidoreductase domain-containing protein 1-like protein</fullName>
    </submittedName>
</protein>
<dbReference type="Pfam" id="PF22725">
    <property type="entry name" value="GFO_IDH_MocA_C3"/>
    <property type="match status" value="1"/>
</dbReference>
<dbReference type="PANTHER" id="PTHR43818">
    <property type="entry name" value="BCDNA.GH03377"/>
    <property type="match status" value="1"/>
</dbReference>
<dbReference type="GO" id="GO:0000166">
    <property type="term" value="F:nucleotide binding"/>
    <property type="evidence" value="ECO:0007669"/>
    <property type="project" value="InterPro"/>
</dbReference>
<evidence type="ECO:0000259" key="4">
    <source>
        <dbReference type="Pfam" id="PF22725"/>
    </source>
</evidence>
<organism evidence="5 6">
    <name type="scientific">Dinothrombium tinctorium</name>
    <dbReference type="NCBI Taxonomy" id="1965070"/>
    <lineage>
        <taxon>Eukaryota</taxon>
        <taxon>Metazoa</taxon>
        <taxon>Ecdysozoa</taxon>
        <taxon>Arthropoda</taxon>
        <taxon>Chelicerata</taxon>
        <taxon>Arachnida</taxon>
        <taxon>Acari</taxon>
        <taxon>Acariformes</taxon>
        <taxon>Trombidiformes</taxon>
        <taxon>Prostigmata</taxon>
        <taxon>Anystina</taxon>
        <taxon>Parasitengona</taxon>
        <taxon>Trombidioidea</taxon>
        <taxon>Trombidiidae</taxon>
        <taxon>Dinothrombium</taxon>
    </lineage>
</organism>
<feature type="domain" description="GFO/IDH/MocA-like oxidoreductase" evidence="4">
    <location>
        <begin position="131"/>
        <end position="269"/>
    </location>
</feature>
<dbReference type="Gene3D" id="3.40.50.720">
    <property type="entry name" value="NAD(P)-binding Rossmann-like Domain"/>
    <property type="match status" value="1"/>
</dbReference>
<evidence type="ECO:0000259" key="3">
    <source>
        <dbReference type="Pfam" id="PF01408"/>
    </source>
</evidence>
<name>A0A3S3Q2G3_9ACAR</name>
<dbReference type="Gene3D" id="3.30.360.10">
    <property type="entry name" value="Dihydrodipicolinate Reductase, domain 2"/>
    <property type="match status" value="1"/>
</dbReference>
<comment type="caution">
    <text evidence="5">The sequence shown here is derived from an EMBL/GenBank/DDBJ whole genome shotgun (WGS) entry which is preliminary data.</text>
</comment>
<dbReference type="InterPro" id="IPR036291">
    <property type="entry name" value="NAD(P)-bd_dom_sf"/>
</dbReference>
<evidence type="ECO:0000313" key="6">
    <source>
        <dbReference type="Proteomes" id="UP000285301"/>
    </source>
</evidence>
<dbReference type="GO" id="GO:0016491">
    <property type="term" value="F:oxidoreductase activity"/>
    <property type="evidence" value="ECO:0007669"/>
    <property type="project" value="UniProtKB-KW"/>
</dbReference>
<dbReference type="InterPro" id="IPR050463">
    <property type="entry name" value="Gfo/Idh/MocA_oxidrdct_glycsds"/>
</dbReference>
<sequence>MLPGIGIFGCGKLVHFLVPCLRDKGFRVEAIWGFSDEIAEETSKQLSIPFHTSKIDVLLLKKEVQLIIICCPPHIHPQIVSKSFSIGKHVLSDWPTALDMDDVRKMVKAATYYPSLISVLCHPLRFIRTFQLMRTLITSENYVGDITVVNASVSGNHLLDLEDRYTIKCDHFMGGGLLTNIGSHLIDIISFVTNLKAKNVHGILRTYAPESSSNSVIRRVTVDDFCNFQMELESRYNHLPRPIAIVAINNHIVGNFNYELVVCGTKGLLTIRGDNLYGCKFNQKSKSEKYSEELLLQDDEEVYDESSKLPSFIPKPYIQGMVKLIDALKDAFNTSSDSPVHQAMKRCDNNENKHELTKSNNEVITQWFKDAVNVAANFEDGEYIQAVIEAIKTSSKNREWVRVAYKLFSSDLPRSSRKMNGYK</sequence>
<dbReference type="InterPro" id="IPR055170">
    <property type="entry name" value="GFO_IDH_MocA-like_dom"/>
</dbReference>
<dbReference type="EMBL" id="NCKU01001234">
    <property type="protein sequence ID" value="RWS12666.1"/>
    <property type="molecule type" value="Genomic_DNA"/>
</dbReference>
<dbReference type="SUPFAM" id="SSF51735">
    <property type="entry name" value="NAD(P)-binding Rossmann-fold domains"/>
    <property type="match status" value="1"/>
</dbReference>
<keyword evidence="2" id="KW-0560">Oxidoreductase</keyword>
<evidence type="ECO:0000256" key="1">
    <source>
        <dbReference type="ARBA" id="ARBA00010928"/>
    </source>
</evidence>
<dbReference type="Proteomes" id="UP000285301">
    <property type="component" value="Unassembled WGS sequence"/>
</dbReference>
<dbReference type="InterPro" id="IPR000683">
    <property type="entry name" value="Gfo/Idh/MocA-like_OxRdtase_N"/>
</dbReference>
<keyword evidence="6" id="KW-1185">Reference proteome</keyword>
<dbReference type="STRING" id="1965070.A0A3S3Q2G3"/>
<dbReference type="AlphaFoldDB" id="A0A3S3Q2G3"/>
<dbReference type="SUPFAM" id="SSF55347">
    <property type="entry name" value="Glyceraldehyde-3-phosphate dehydrogenase-like, C-terminal domain"/>
    <property type="match status" value="1"/>
</dbReference>